<proteinExistence type="predicted"/>
<feature type="transmembrane region" description="Helical" evidence="1">
    <location>
        <begin position="68"/>
        <end position="88"/>
    </location>
</feature>
<dbReference type="InterPro" id="IPR056411">
    <property type="entry name" value="CysS_C"/>
</dbReference>
<evidence type="ECO:0000313" key="4">
    <source>
        <dbReference type="EMBL" id="MFC4910357.1"/>
    </source>
</evidence>
<feature type="transmembrane region" description="Helical" evidence="1">
    <location>
        <begin position="21"/>
        <end position="39"/>
    </location>
</feature>
<organism evidence="4 5">
    <name type="scientific">Actinomadura gamaensis</name>
    <dbReference type="NCBI Taxonomy" id="1763541"/>
    <lineage>
        <taxon>Bacteria</taxon>
        <taxon>Bacillati</taxon>
        <taxon>Actinomycetota</taxon>
        <taxon>Actinomycetes</taxon>
        <taxon>Streptosporangiales</taxon>
        <taxon>Thermomonosporaceae</taxon>
        <taxon>Actinomadura</taxon>
    </lineage>
</organism>
<accession>A0ABV9U645</accession>
<keyword evidence="1" id="KW-1133">Transmembrane helix</keyword>
<dbReference type="Pfam" id="PF23493">
    <property type="entry name" value="CysS_C"/>
    <property type="match status" value="1"/>
</dbReference>
<dbReference type="InterPro" id="IPR057798">
    <property type="entry name" value="PH_YqeB"/>
</dbReference>
<keyword evidence="1" id="KW-0472">Membrane</keyword>
<keyword evidence="1" id="KW-0812">Transmembrane</keyword>
<evidence type="ECO:0000259" key="2">
    <source>
        <dbReference type="Pfam" id="PF23493"/>
    </source>
</evidence>
<dbReference type="EMBL" id="JBHSIT010000007">
    <property type="protein sequence ID" value="MFC4910357.1"/>
    <property type="molecule type" value="Genomic_DNA"/>
</dbReference>
<dbReference type="Pfam" id="PF23494">
    <property type="entry name" value="bPH_10"/>
    <property type="match status" value="1"/>
</dbReference>
<feature type="domain" description="Cysteinyl-tRNA ligase anticodon binding" evidence="2">
    <location>
        <begin position="185"/>
        <end position="234"/>
    </location>
</feature>
<evidence type="ECO:0000259" key="3">
    <source>
        <dbReference type="Pfam" id="PF23494"/>
    </source>
</evidence>
<dbReference type="Proteomes" id="UP001595872">
    <property type="component" value="Unassembled WGS sequence"/>
</dbReference>
<gene>
    <name evidence="4" type="ORF">ACFPCY_23795</name>
</gene>
<sequence length="242" mass="26021">MAEKGDRDGTVTVVRHPAWERLLVATGFPLLGALAGWLLKLLANWAESWPWIPWEGPVKLIDGAPEPWATIGALVVGAVAGGVIVLLAEHGYVTVTVADDQVTLARGDSRQTVPRSAVAGVFLDGKRLVVLGADGRELAVESKNEGADLPDASLLAAGFRAHGYPWLPDGDPHKDEYMRWVEDVPGLPPAGNALLKARAKALDKGDEKEIAELRGELARLGVVVRDDGKRQWWRVIDGADAR</sequence>
<reference evidence="5" key="1">
    <citation type="journal article" date="2019" name="Int. J. Syst. Evol. Microbiol.">
        <title>The Global Catalogue of Microorganisms (GCM) 10K type strain sequencing project: providing services to taxonomists for standard genome sequencing and annotation.</title>
        <authorList>
            <consortium name="The Broad Institute Genomics Platform"/>
            <consortium name="The Broad Institute Genome Sequencing Center for Infectious Disease"/>
            <person name="Wu L."/>
            <person name="Ma J."/>
        </authorList>
    </citation>
    <scope>NUCLEOTIDE SEQUENCE [LARGE SCALE GENOMIC DNA]</scope>
    <source>
        <strain evidence="5">KLKA75</strain>
    </source>
</reference>
<evidence type="ECO:0000256" key="1">
    <source>
        <dbReference type="SAM" id="Phobius"/>
    </source>
</evidence>
<comment type="caution">
    <text evidence="4">The sequence shown here is derived from an EMBL/GenBank/DDBJ whole genome shotgun (WGS) entry which is preliminary data.</text>
</comment>
<protein>
    <submittedName>
        <fullName evidence="4">Uncharacterized protein</fullName>
    </submittedName>
</protein>
<name>A0ABV9U645_9ACTN</name>
<feature type="domain" description="YqeB PH" evidence="3">
    <location>
        <begin position="12"/>
        <end position="166"/>
    </location>
</feature>
<evidence type="ECO:0000313" key="5">
    <source>
        <dbReference type="Proteomes" id="UP001595872"/>
    </source>
</evidence>
<dbReference type="RefSeq" id="WP_378258646.1">
    <property type="nucleotide sequence ID" value="NZ_JBHSIT010000007.1"/>
</dbReference>
<keyword evidence="5" id="KW-1185">Reference proteome</keyword>